<accession>A0A8U8B5Q2</accession>
<proteinExistence type="predicted"/>
<dbReference type="SUPFAM" id="SSF48726">
    <property type="entry name" value="Immunoglobulin"/>
    <property type="match status" value="1"/>
</dbReference>
<organism evidence="1 2">
    <name type="scientific">Geospiza parvula</name>
    <name type="common">Small tree-finch</name>
    <name type="synonym">Camarhynchus parvulus</name>
    <dbReference type="NCBI Taxonomy" id="87175"/>
    <lineage>
        <taxon>Eukaryota</taxon>
        <taxon>Metazoa</taxon>
        <taxon>Chordata</taxon>
        <taxon>Craniata</taxon>
        <taxon>Vertebrata</taxon>
        <taxon>Euteleostomi</taxon>
        <taxon>Archelosauria</taxon>
        <taxon>Archosauria</taxon>
        <taxon>Dinosauria</taxon>
        <taxon>Saurischia</taxon>
        <taxon>Theropoda</taxon>
        <taxon>Coelurosauria</taxon>
        <taxon>Aves</taxon>
        <taxon>Neognathae</taxon>
        <taxon>Neoaves</taxon>
        <taxon>Telluraves</taxon>
        <taxon>Australaves</taxon>
        <taxon>Passeriformes</taxon>
        <taxon>Thraupidae</taxon>
        <taxon>Camarhynchus</taxon>
    </lineage>
</organism>
<dbReference type="InterPro" id="IPR036179">
    <property type="entry name" value="Ig-like_dom_sf"/>
</dbReference>
<name>A0A8C3M5M9_GEOPR</name>
<dbReference type="PANTHER" id="PTHR15317:SF1">
    <property type="entry name" value="T-CELL SURFACE PROTEIN TACTILE"/>
    <property type="match status" value="1"/>
</dbReference>
<dbReference type="PANTHER" id="PTHR15317">
    <property type="entry name" value="T-CELL SURFACE PROTEIN TACTILE"/>
    <property type="match status" value="1"/>
</dbReference>
<accession>A0A8C3M5M9</accession>
<dbReference type="GO" id="GO:0006954">
    <property type="term" value="P:inflammatory response"/>
    <property type="evidence" value="ECO:0007669"/>
    <property type="project" value="TreeGrafter"/>
</dbReference>
<dbReference type="Gene3D" id="2.60.40.10">
    <property type="entry name" value="Immunoglobulins"/>
    <property type="match status" value="1"/>
</dbReference>
<reference evidence="1" key="3">
    <citation type="submission" date="2025-09" db="UniProtKB">
        <authorList>
            <consortium name="Ensembl"/>
        </authorList>
    </citation>
    <scope>IDENTIFICATION</scope>
</reference>
<dbReference type="GO" id="GO:0007160">
    <property type="term" value="P:cell-matrix adhesion"/>
    <property type="evidence" value="ECO:0007669"/>
    <property type="project" value="TreeGrafter"/>
</dbReference>
<dbReference type="Ensembl" id="ENSCPVT00000001401.2">
    <property type="protein sequence ID" value="ENSCPVP00000001345.2"/>
    <property type="gene ID" value="ENSCPVG00000001012.2"/>
</dbReference>
<dbReference type="InterPro" id="IPR042381">
    <property type="entry name" value="CD96"/>
</dbReference>
<sequence>MECKWRATSQIADVITQTEVIHTLPGTDITLVCVFPKLHSTHIIQTQWSKADGSPSTKMAVYHLTYGTHYFKMCCSGDNTGSLCSTNPNATSECNWWVLHLENITVSLTGQYECTFATYPYGTKRHYLKKVWLKQTLEIPCLEDETSENLSTYPLKWLMVSIFHLRYKVQKELQGIFNSSMLYGQKVLLGLNNTLKVFPTKITDDGRVFSCHMLYHPEGVQKSSTTVRVFGKGLMPTACCLALEKVTLLLECNKRIFSLFFFSLPKKFLWYKQDSEGFYELRSTLMLQGTHKSHKTFSCVCPFPFLGNETKNISSEEIFVSFSTFFLDRTHLKLAALTAALCRAGSRPSDEFHVSLTGDRRNTKASRFPWPTVVAVLLLLCSTLVGLGIRKWCQYQKEMSVPVN</sequence>
<evidence type="ECO:0000313" key="2">
    <source>
        <dbReference type="Proteomes" id="UP000694382"/>
    </source>
</evidence>
<dbReference type="AlphaFoldDB" id="A0A8C3M5M9"/>
<reference evidence="1" key="2">
    <citation type="submission" date="2025-08" db="UniProtKB">
        <authorList>
            <consortium name="Ensembl"/>
        </authorList>
    </citation>
    <scope>IDENTIFICATION</scope>
</reference>
<protein>
    <submittedName>
        <fullName evidence="1">Uncharacterized protein</fullName>
    </submittedName>
</protein>
<dbReference type="InterPro" id="IPR013783">
    <property type="entry name" value="Ig-like_fold"/>
</dbReference>
<keyword evidence="2" id="KW-1185">Reference proteome</keyword>
<reference evidence="1" key="1">
    <citation type="submission" date="2020-02" db="EMBL/GenBank/DDBJ databases">
        <authorList>
            <person name="Enbody D E."/>
            <person name="Pettersson E M."/>
        </authorList>
    </citation>
    <scope>NUCLEOTIDE SEQUENCE [LARGE SCALE GENOMIC DNA]</scope>
</reference>
<evidence type="ECO:0000313" key="1">
    <source>
        <dbReference type="Ensembl" id="ENSCPVP00000001345.2"/>
    </source>
</evidence>
<dbReference type="Proteomes" id="UP000694382">
    <property type="component" value="Chromosome 1"/>
</dbReference>